<evidence type="ECO:0000256" key="6">
    <source>
        <dbReference type="SAM" id="MobiDB-lite"/>
    </source>
</evidence>
<feature type="compositionally biased region" description="Acidic residues" evidence="6">
    <location>
        <begin position="416"/>
        <end position="428"/>
    </location>
</feature>
<dbReference type="OrthoDB" id="2288928at2759"/>
<accession>A0A8H6TLS0</accession>
<keyword evidence="2" id="KW-0853">WD repeat</keyword>
<dbReference type="PANTHER" id="PTHR44019">
    <property type="entry name" value="WD REPEAT-CONTAINING PROTEIN 55"/>
    <property type="match status" value="1"/>
</dbReference>
<keyword evidence="8" id="KW-1185">Reference proteome</keyword>
<name>A0A8H6TLS0_MYCCL</name>
<evidence type="ECO:0000256" key="2">
    <source>
        <dbReference type="ARBA" id="ARBA00022574"/>
    </source>
</evidence>
<reference evidence="7" key="1">
    <citation type="submission" date="2020-05" db="EMBL/GenBank/DDBJ databases">
        <title>Mycena genomes resolve the evolution of fungal bioluminescence.</title>
        <authorList>
            <person name="Tsai I.J."/>
        </authorList>
    </citation>
    <scope>NUCLEOTIDE SEQUENCE</scope>
    <source>
        <strain evidence="7">110903Hualien_Pintung</strain>
    </source>
</reference>
<proteinExistence type="inferred from homology"/>
<sequence>MPDIPVGSQIFDVVFHPTASTVYTALLSGQVKAFRFAPDAHEEVFAARPSKRSCRALTLDDRGERLFAGGKAKAIFTIDTTTGAVSETRAAAHEDPINRLKHVMPWLLASGDDSGVIKLWDPRQPAALRTHKQHFDYISDFLWLPDKQHLLATSGDGTLSVMDVRSKKTTPFAHSEDQEDELLAATTIKGLVRLPFAWFRSLNCVFSGAKIVVGTQLGILSIFNRSKGYADCVDRVPGHPSSIDALCALPQEFIASSSSPGMENTVLTGSADGLVRAVQILPTQLIGVVADHGELPVERLAVGRGSGSGVVVEEDEAETKETRVGKGKGKRKAASDDSDEEADEAEASTGQWWVGSAGHDEVLRLTDLEAFFRNPGAIEAEEDGAEGDKSESDSDSDSNAAQEDDVDAAPTKEEPNPDSDSDSSDADAEALAAPRKRKRKQPTDVLEPATRRKKGRNEVDVQGSFFDEL</sequence>
<gene>
    <name evidence="7" type="ORF">HMN09_00279700</name>
</gene>
<organism evidence="7 8">
    <name type="scientific">Mycena chlorophos</name>
    <name type="common">Agaric fungus</name>
    <name type="synonym">Agaricus chlorophos</name>
    <dbReference type="NCBI Taxonomy" id="658473"/>
    <lineage>
        <taxon>Eukaryota</taxon>
        <taxon>Fungi</taxon>
        <taxon>Dikarya</taxon>
        <taxon>Basidiomycota</taxon>
        <taxon>Agaricomycotina</taxon>
        <taxon>Agaricomycetes</taxon>
        <taxon>Agaricomycetidae</taxon>
        <taxon>Agaricales</taxon>
        <taxon>Marasmiineae</taxon>
        <taxon>Mycenaceae</taxon>
        <taxon>Mycena</taxon>
    </lineage>
</organism>
<dbReference type="InterPro" id="IPR001680">
    <property type="entry name" value="WD40_rpt"/>
</dbReference>
<evidence type="ECO:0000313" key="7">
    <source>
        <dbReference type="EMBL" id="KAF7319414.1"/>
    </source>
</evidence>
<dbReference type="Pfam" id="PF24796">
    <property type="entry name" value="WDR55"/>
    <property type="match status" value="1"/>
</dbReference>
<evidence type="ECO:0000313" key="8">
    <source>
        <dbReference type="Proteomes" id="UP000613580"/>
    </source>
</evidence>
<dbReference type="AlphaFoldDB" id="A0A8H6TLS0"/>
<comment type="similarity">
    <text evidence="1">Belongs to the WD repeat WDR55 family.</text>
</comment>
<dbReference type="InterPro" id="IPR015943">
    <property type="entry name" value="WD40/YVTN_repeat-like_dom_sf"/>
</dbReference>
<evidence type="ECO:0000256" key="1">
    <source>
        <dbReference type="ARBA" id="ARBA00007625"/>
    </source>
</evidence>
<dbReference type="SUPFAM" id="SSF50978">
    <property type="entry name" value="WD40 repeat-like"/>
    <property type="match status" value="1"/>
</dbReference>
<dbReference type="InterPro" id="IPR036322">
    <property type="entry name" value="WD40_repeat_dom_sf"/>
</dbReference>
<comment type="caution">
    <text evidence="7">The sequence shown here is derived from an EMBL/GenBank/DDBJ whole genome shotgun (WGS) entry which is preliminary data.</text>
</comment>
<dbReference type="SMART" id="SM00320">
    <property type="entry name" value="WD40"/>
    <property type="match status" value="4"/>
</dbReference>
<feature type="compositionally biased region" description="Acidic residues" evidence="6">
    <location>
        <begin position="336"/>
        <end position="346"/>
    </location>
</feature>
<dbReference type="PANTHER" id="PTHR44019:SF20">
    <property type="entry name" value="WD REPEAT-CONTAINING PROTEIN 55"/>
    <property type="match status" value="1"/>
</dbReference>
<protein>
    <recommendedName>
        <fullName evidence="4">WD repeat-containing protein JIP5</fullName>
    </recommendedName>
    <alternativeName>
        <fullName evidence="5">WD repeat-containing protein jip5</fullName>
    </alternativeName>
</protein>
<evidence type="ECO:0000256" key="3">
    <source>
        <dbReference type="ARBA" id="ARBA00022737"/>
    </source>
</evidence>
<evidence type="ECO:0000256" key="5">
    <source>
        <dbReference type="ARBA" id="ARBA00039514"/>
    </source>
</evidence>
<dbReference type="Proteomes" id="UP000613580">
    <property type="component" value="Unassembled WGS sequence"/>
</dbReference>
<feature type="region of interest" description="Disordered" evidence="6">
    <location>
        <begin position="304"/>
        <end position="353"/>
    </location>
</feature>
<keyword evidence="3" id="KW-0677">Repeat</keyword>
<evidence type="ECO:0000256" key="4">
    <source>
        <dbReference type="ARBA" id="ARBA00039238"/>
    </source>
</evidence>
<dbReference type="Gene3D" id="2.130.10.10">
    <property type="entry name" value="YVTN repeat-like/Quinoprotein amine dehydrogenase"/>
    <property type="match status" value="2"/>
</dbReference>
<dbReference type="InterPro" id="IPR050505">
    <property type="entry name" value="WDR55/POC1"/>
</dbReference>
<dbReference type="EMBL" id="JACAZE010000003">
    <property type="protein sequence ID" value="KAF7319414.1"/>
    <property type="molecule type" value="Genomic_DNA"/>
</dbReference>
<feature type="region of interest" description="Disordered" evidence="6">
    <location>
        <begin position="378"/>
        <end position="469"/>
    </location>
</feature>